<feature type="region of interest" description="Disordered" evidence="1">
    <location>
        <begin position="1"/>
        <end position="66"/>
    </location>
</feature>
<evidence type="ECO:0000313" key="4">
    <source>
        <dbReference type="Proteomes" id="UP001341281"/>
    </source>
</evidence>
<dbReference type="AlphaFoldDB" id="A0AAQ3TQV6"/>
<sequence length="66" mass="7191">MRGKRLSVDGNTVRHRLGSKSGSQAAGATRRPLPCASARGRRRRGRYVIKKQVRGTTSSIGVQKTN</sequence>
<dbReference type="Proteomes" id="UP001341281">
    <property type="component" value="Chromosome 05"/>
</dbReference>
<feature type="compositionally biased region" description="Polar residues" evidence="1">
    <location>
        <begin position="54"/>
        <end position="66"/>
    </location>
</feature>
<name>A0AAQ3TQV6_PASNO</name>
<evidence type="ECO:0000313" key="3">
    <source>
        <dbReference type="EMBL" id="WVZ76402.1"/>
    </source>
</evidence>
<evidence type="ECO:0000313" key="2">
    <source>
        <dbReference type="EMBL" id="WVZ63653.1"/>
    </source>
</evidence>
<feature type="compositionally biased region" description="Basic residues" evidence="1">
    <location>
        <begin position="39"/>
        <end position="53"/>
    </location>
</feature>
<proteinExistence type="predicted"/>
<protein>
    <submittedName>
        <fullName evidence="3">Uncharacterized protein</fullName>
    </submittedName>
</protein>
<reference evidence="3 4" key="1">
    <citation type="submission" date="2024-02" db="EMBL/GenBank/DDBJ databases">
        <title>High-quality chromosome-scale genome assembly of Pensacola bahiagrass (Paspalum notatum Flugge var. saurae).</title>
        <authorList>
            <person name="Vega J.M."/>
            <person name="Podio M."/>
            <person name="Orjuela J."/>
            <person name="Siena L.A."/>
            <person name="Pessino S.C."/>
            <person name="Combes M.C."/>
            <person name="Mariac C."/>
            <person name="Albertini E."/>
            <person name="Pupilli F."/>
            <person name="Ortiz J.P.A."/>
            <person name="Leblanc O."/>
        </authorList>
    </citation>
    <scope>NUCLEOTIDE SEQUENCE [LARGE SCALE GENOMIC DNA]</scope>
    <source>
        <strain evidence="3">R1</strain>
        <tissue evidence="3">Leaf</tissue>
    </source>
</reference>
<organism evidence="3 4">
    <name type="scientific">Paspalum notatum var. saurae</name>
    <dbReference type="NCBI Taxonomy" id="547442"/>
    <lineage>
        <taxon>Eukaryota</taxon>
        <taxon>Viridiplantae</taxon>
        <taxon>Streptophyta</taxon>
        <taxon>Embryophyta</taxon>
        <taxon>Tracheophyta</taxon>
        <taxon>Spermatophyta</taxon>
        <taxon>Magnoliopsida</taxon>
        <taxon>Liliopsida</taxon>
        <taxon>Poales</taxon>
        <taxon>Poaceae</taxon>
        <taxon>PACMAD clade</taxon>
        <taxon>Panicoideae</taxon>
        <taxon>Andropogonodae</taxon>
        <taxon>Paspaleae</taxon>
        <taxon>Paspalinae</taxon>
        <taxon>Paspalum</taxon>
    </lineage>
</organism>
<dbReference type="Proteomes" id="UP001341281">
    <property type="component" value="Chromosome 03"/>
</dbReference>
<dbReference type="EMBL" id="CP144747">
    <property type="protein sequence ID" value="WVZ63653.1"/>
    <property type="molecule type" value="Genomic_DNA"/>
</dbReference>
<keyword evidence="4" id="KW-1185">Reference proteome</keyword>
<gene>
    <name evidence="2" type="ORF">U9M48_013267</name>
    <name evidence="3" type="ORF">U9M48_024379</name>
</gene>
<accession>A0AAQ3TQV6</accession>
<evidence type="ECO:0000256" key="1">
    <source>
        <dbReference type="SAM" id="MobiDB-lite"/>
    </source>
</evidence>
<dbReference type="EMBL" id="CP144749">
    <property type="protein sequence ID" value="WVZ76402.1"/>
    <property type="molecule type" value="Genomic_DNA"/>
</dbReference>